<dbReference type="EMBL" id="AP009080">
    <property type="protein sequence ID" value="BAI39709.1"/>
    <property type="molecule type" value="Genomic_DNA"/>
</dbReference>
<dbReference type="AlphaFoldDB" id="C8TEY7"/>
<proteinExistence type="predicted"/>
<gene>
    <name evidence="2" type="primary">K0039A02.9</name>
</gene>
<feature type="region of interest" description="Disordered" evidence="1">
    <location>
        <begin position="95"/>
        <end position="133"/>
    </location>
</feature>
<evidence type="ECO:0000313" key="2">
    <source>
        <dbReference type="EMBL" id="BAI39709.1"/>
    </source>
</evidence>
<protein>
    <submittedName>
        <fullName evidence="2">Uncharacterized protein K0039A02.9</fullName>
    </submittedName>
</protein>
<organism evidence="2">
    <name type="scientific">Oryza sativa subsp. indica</name>
    <name type="common">Rice</name>
    <dbReference type="NCBI Taxonomy" id="39946"/>
    <lineage>
        <taxon>Eukaryota</taxon>
        <taxon>Viridiplantae</taxon>
        <taxon>Streptophyta</taxon>
        <taxon>Embryophyta</taxon>
        <taxon>Tracheophyta</taxon>
        <taxon>Spermatophyta</taxon>
        <taxon>Magnoliopsida</taxon>
        <taxon>Liliopsida</taxon>
        <taxon>Poales</taxon>
        <taxon>Poaceae</taxon>
        <taxon>BOP clade</taxon>
        <taxon>Oryzoideae</taxon>
        <taxon>Oryzeae</taxon>
        <taxon>Oryzinae</taxon>
        <taxon>Oryza</taxon>
        <taxon>Oryza sativa</taxon>
    </lineage>
</organism>
<reference evidence="2" key="1">
    <citation type="journal article" date="2009" name="Plant J.">
        <title>Comparative analysis of complete orthologous centromeres from two subspecies of rice reveals rapid variation of centromere organization and structure.</title>
        <authorList>
            <person name="Wu J."/>
            <person name="Fujisawa M."/>
            <person name="Tian Z."/>
            <person name="Yamagata H."/>
            <person name="Kamiya K."/>
            <person name="Shibata M."/>
            <person name="Hosokawa S."/>
            <person name="Ito Y."/>
            <person name="Hamada M."/>
            <person name="Katagiri S."/>
            <person name="Kurita K."/>
            <person name="Yamamoto M."/>
            <person name="Kikuta A."/>
            <person name="Machita K."/>
            <person name="Karasawa W."/>
            <person name="Kanamori H."/>
            <person name="Namiki N."/>
            <person name="Mizuno H."/>
            <person name="Ma J."/>
            <person name="Sasaki T."/>
            <person name="Matsumoto T."/>
        </authorList>
    </citation>
    <scope>NUCLEOTIDE SEQUENCE</scope>
</reference>
<name>C8TEY7_ORYSI</name>
<sequence length="144" mass="15884">MGAGDVGEVELESERKFGEKWGRGWRSGRRPCPHGRMCAREAGGGSFSGDVGRPGLPWRLPAEWLEEGGGADRWGGPPVGEGRREEAMKGLCRLRGRGGAELGRPTRRKGERREGERAKGRRRGIGPGRPKNKEGEFLLLFFLF</sequence>
<evidence type="ECO:0000256" key="1">
    <source>
        <dbReference type="SAM" id="MobiDB-lite"/>
    </source>
</evidence>
<accession>C8TEY7</accession>